<evidence type="ECO:0000313" key="5">
    <source>
        <dbReference type="EMBL" id="TMP41025.1"/>
    </source>
</evidence>
<dbReference type="SMART" id="SM00267">
    <property type="entry name" value="GGDEF"/>
    <property type="match status" value="1"/>
</dbReference>
<dbReference type="OrthoDB" id="1316910at2"/>
<dbReference type="SUPFAM" id="SSF55781">
    <property type="entry name" value="GAF domain-like"/>
    <property type="match status" value="1"/>
</dbReference>
<dbReference type="InterPro" id="IPR052155">
    <property type="entry name" value="Biofilm_reg_signaling"/>
</dbReference>
<dbReference type="Gene3D" id="3.30.450.20">
    <property type="entry name" value="PAS domain"/>
    <property type="match status" value="2"/>
</dbReference>
<dbReference type="InterPro" id="IPR001633">
    <property type="entry name" value="EAL_dom"/>
</dbReference>
<evidence type="ECO:0000313" key="6">
    <source>
        <dbReference type="EMBL" id="TMP60091.1"/>
    </source>
</evidence>
<dbReference type="EMBL" id="PNCL01000029">
    <property type="protein sequence ID" value="TMP60091.1"/>
    <property type="molecule type" value="Genomic_DNA"/>
</dbReference>
<dbReference type="SUPFAM" id="SSF141868">
    <property type="entry name" value="EAL domain-like"/>
    <property type="match status" value="1"/>
</dbReference>
<dbReference type="InterPro" id="IPR035919">
    <property type="entry name" value="EAL_sf"/>
</dbReference>
<evidence type="ECO:0000313" key="8">
    <source>
        <dbReference type="Proteomes" id="UP000307706"/>
    </source>
</evidence>
<dbReference type="InterPro" id="IPR001610">
    <property type="entry name" value="PAC"/>
</dbReference>
<protein>
    <submittedName>
        <fullName evidence="6">GGDEF domain-containing protein</fullName>
    </submittedName>
</protein>
<dbReference type="InterPro" id="IPR000014">
    <property type="entry name" value="PAS"/>
</dbReference>
<dbReference type="RefSeq" id="WP_138597748.1">
    <property type="nucleotide sequence ID" value="NZ_PNCK01000063.1"/>
</dbReference>
<name>A0A5S3XRT5_9GAMM</name>
<gene>
    <name evidence="6" type="ORF">CWB96_07700</name>
    <name evidence="5" type="ORF">CWB97_15890</name>
</gene>
<evidence type="ECO:0000259" key="4">
    <source>
        <dbReference type="PROSITE" id="PS50887"/>
    </source>
</evidence>
<evidence type="ECO:0000259" key="2">
    <source>
        <dbReference type="PROSITE" id="PS50113"/>
    </source>
</evidence>
<feature type="domain" description="GGDEF" evidence="4">
    <location>
        <begin position="442"/>
        <end position="575"/>
    </location>
</feature>
<dbReference type="PROSITE" id="PS50887">
    <property type="entry name" value="GGDEF"/>
    <property type="match status" value="1"/>
</dbReference>
<proteinExistence type="predicted"/>
<feature type="domain" description="EAL" evidence="3">
    <location>
        <begin position="584"/>
        <end position="837"/>
    </location>
</feature>
<dbReference type="SMART" id="SM00052">
    <property type="entry name" value="EAL"/>
    <property type="match status" value="1"/>
</dbReference>
<dbReference type="CDD" id="cd00130">
    <property type="entry name" value="PAS"/>
    <property type="match status" value="1"/>
</dbReference>
<reference evidence="7 8" key="1">
    <citation type="submission" date="2017-12" db="EMBL/GenBank/DDBJ databases">
        <authorList>
            <person name="Paulsen S."/>
            <person name="Gram L.K."/>
        </authorList>
    </citation>
    <scope>NUCLEOTIDE SEQUENCE [LARGE SCALE GENOMIC DNA]</scope>
    <source>
        <strain evidence="6 8">S2231</strain>
        <strain evidence="5 7">S2233</strain>
    </source>
</reference>
<sequence length="850" mass="96035">MNLSFSQFYSLGSSLARYQFALGMVYQRFGPEHCLIGQFVDDGAKVETALYMVEGNRVDNIVYDLEGTPCKDAKDSDSICAIGANLQTLYASDEMLKVLSIDSYLGITLRALDHTPIGVMVCMFKQPKNINDTEQIWFKELSHLVGAELNHNIEVASRDRLVKQLAKGERIAKLSSWTWRVDENRHWFSAEMARLIKYTGQNISISDFMDSLERTDQHKLQGLLDKVAENTLDTFDINVSHIKRSELRGLFRIMGRVESSDTAKPKRIFSATVQDVSYISALNRQLELTNVVFEHATEAIMITDAHNKIIMVNRAFERLTGYTGHELLGRDPVVLSSGQHDKQFYNVMWRQLNKEGMWKGEIYNRRKNGQVFPEELTLSLVKDEEGAVCNYVAIFRDITDWKRNEAQLTFYADHEPLTGLQNRRSFLKALEMKVSESRSQQRFCSLLFIGLDRFKEVNDAFGPEAGDKVLLSVAKRLKNAVRAQDIVSRYGGDEFAILLDHTDGDNSMLVAEKLRAKLAQPYVFNDLTIEITASTGVAVLPTDQQISAANLLRNAAHALGSAKKHRVGSIALHNAAIQNAYLNKIKLRDKLKEALKEKLLDVHYQPIVDAKTGRIRKFEALIRWFDEEYGMVSPGNFIPIAEEFGLIHYVGQFVLEKSCDDLSKIHQAGFTDVSISINRSVNEFKSTNNQIELISEAIEKANLPYNAITIEVTESMATNKYTWHVLSILRSKGVKIALDDFCTGYSSLSNLIDNQVDYVKIDKSFVDSLVADKSKQAMIKCLVDLSTQLNIRVIAEGVEQSVQLKMLQQYGCHNIQGYYYSPAKPIKECLNMLHGSKEKNIKQCAATQAS</sequence>
<feature type="domain" description="PAS" evidence="1">
    <location>
        <begin position="285"/>
        <end position="333"/>
    </location>
</feature>
<dbReference type="SMART" id="SM00086">
    <property type="entry name" value="PAC"/>
    <property type="match status" value="1"/>
</dbReference>
<dbReference type="PROSITE" id="PS50113">
    <property type="entry name" value="PAC"/>
    <property type="match status" value="1"/>
</dbReference>
<dbReference type="Proteomes" id="UP000307706">
    <property type="component" value="Unassembled WGS sequence"/>
</dbReference>
<comment type="caution">
    <text evidence="6">The sequence shown here is derived from an EMBL/GenBank/DDBJ whole genome shotgun (WGS) entry which is preliminary data.</text>
</comment>
<dbReference type="SUPFAM" id="SSF55073">
    <property type="entry name" value="Nucleotide cyclase"/>
    <property type="match status" value="1"/>
</dbReference>
<dbReference type="PANTHER" id="PTHR44757:SF2">
    <property type="entry name" value="BIOFILM ARCHITECTURE MAINTENANCE PROTEIN MBAA"/>
    <property type="match status" value="1"/>
</dbReference>
<evidence type="ECO:0000259" key="3">
    <source>
        <dbReference type="PROSITE" id="PS50883"/>
    </source>
</evidence>
<dbReference type="NCBIfam" id="TIGR00254">
    <property type="entry name" value="GGDEF"/>
    <property type="match status" value="1"/>
</dbReference>
<dbReference type="InterPro" id="IPR029787">
    <property type="entry name" value="Nucleotide_cyclase"/>
</dbReference>
<dbReference type="PANTHER" id="PTHR44757">
    <property type="entry name" value="DIGUANYLATE CYCLASE DGCP"/>
    <property type="match status" value="1"/>
</dbReference>
<dbReference type="PROSITE" id="PS50112">
    <property type="entry name" value="PAS"/>
    <property type="match status" value="1"/>
</dbReference>
<dbReference type="NCBIfam" id="TIGR00229">
    <property type="entry name" value="sensory_box"/>
    <property type="match status" value="1"/>
</dbReference>
<dbReference type="SMART" id="SM00091">
    <property type="entry name" value="PAS"/>
    <property type="match status" value="1"/>
</dbReference>
<dbReference type="EMBL" id="PNCK01000063">
    <property type="protein sequence ID" value="TMP41025.1"/>
    <property type="molecule type" value="Genomic_DNA"/>
</dbReference>
<dbReference type="Gene3D" id="3.20.20.450">
    <property type="entry name" value="EAL domain"/>
    <property type="match status" value="1"/>
</dbReference>
<dbReference type="Pfam" id="PF00990">
    <property type="entry name" value="GGDEF"/>
    <property type="match status" value="1"/>
</dbReference>
<feature type="domain" description="PAC" evidence="2">
    <location>
        <begin position="358"/>
        <end position="410"/>
    </location>
</feature>
<dbReference type="InterPro" id="IPR043128">
    <property type="entry name" value="Rev_trsase/Diguanyl_cyclase"/>
</dbReference>
<dbReference type="CDD" id="cd01949">
    <property type="entry name" value="GGDEF"/>
    <property type="match status" value="1"/>
</dbReference>
<accession>A0A5S3XRT5</accession>
<dbReference type="AlphaFoldDB" id="A0A5S3XRT5"/>
<evidence type="ECO:0000313" key="7">
    <source>
        <dbReference type="Proteomes" id="UP000305730"/>
    </source>
</evidence>
<dbReference type="PROSITE" id="PS50883">
    <property type="entry name" value="EAL"/>
    <property type="match status" value="1"/>
</dbReference>
<dbReference type="Proteomes" id="UP000305730">
    <property type="component" value="Unassembled WGS sequence"/>
</dbReference>
<keyword evidence="7" id="KW-1185">Reference proteome</keyword>
<reference evidence="8" key="2">
    <citation type="submission" date="2019-06" db="EMBL/GenBank/DDBJ databases">
        <title>Co-occurence of chitin degradation, pigmentation and bioactivity in marine Pseudoalteromonas.</title>
        <authorList>
            <person name="Sonnenschein E.C."/>
            <person name="Bech P.K."/>
        </authorList>
    </citation>
    <scope>NUCLEOTIDE SEQUENCE [LARGE SCALE GENOMIC DNA]</scope>
    <source>
        <strain evidence="8">S2231</strain>
        <strain evidence="5">S2233</strain>
    </source>
</reference>
<organism evidence="6 8">
    <name type="scientific">Pseudoalteromonas citrea</name>
    <dbReference type="NCBI Taxonomy" id="43655"/>
    <lineage>
        <taxon>Bacteria</taxon>
        <taxon>Pseudomonadati</taxon>
        <taxon>Pseudomonadota</taxon>
        <taxon>Gammaproteobacteria</taxon>
        <taxon>Alteromonadales</taxon>
        <taxon>Pseudoalteromonadaceae</taxon>
        <taxon>Pseudoalteromonas</taxon>
    </lineage>
</organism>
<dbReference type="SUPFAM" id="SSF55785">
    <property type="entry name" value="PYP-like sensor domain (PAS domain)"/>
    <property type="match status" value="1"/>
</dbReference>
<evidence type="ECO:0000259" key="1">
    <source>
        <dbReference type="PROSITE" id="PS50112"/>
    </source>
</evidence>
<dbReference type="Pfam" id="PF00563">
    <property type="entry name" value="EAL"/>
    <property type="match status" value="1"/>
</dbReference>
<dbReference type="InterPro" id="IPR000700">
    <property type="entry name" value="PAS-assoc_C"/>
</dbReference>
<dbReference type="CDD" id="cd01948">
    <property type="entry name" value="EAL"/>
    <property type="match status" value="1"/>
</dbReference>
<dbReference type="InterPro" id="IPR000160">
    <property type="entry name" value="GGDEF_dom"/>
</dbReference>
<dbReference type="InterPro" id="IPR035965">
    <property type="entry name" value="PAS-like_dom_sf"/>
</dbReference>
<reference evidence="6" key="3">
    <citation type="submission" date="2019-09" db="EMBL/GenBank/DDBJ databases">
        <title>Co-occurence of chitin degradation, pigmentation and bioactivity in marine Pseudoalteromonas.</title>
        <authorList>
            <person name="Sonnenschein E.C."/>
            <person name="Bech P.K."/>
        </authorList>
    </citation>
    <scope>NUCLEOTIDE SEQUENCE</scope>
    <source>
        <strain evidence="6">S2231</strain>
        <strain evidence="7">S2233</strain>
    </source>
</reference>
<dbReference type="Pfam" id="PF13426">
    <property type="entry name" value="PAS_9"/>
    <property type="match status" value="1"/>
</dbReference>
<dbReference type="Gene3D" id="3.30.70.270">
    <property type="match status" value="1"/>
</dbReference>